<sequence>MEAARAGRMLVVAVVVVAGGAGAGRGGGAQEADWGYGNEYDAGYYDEYATKAVYGHDVPGMSSRQSSRARAERESGGRGGRGGGRRYGESYEAAAYESPAPRRSSQQSSHARQVSARSSPQQNRGMARRRLSHDSTASSVSNVSGVPFPNAAPRVPPIGSQDVIRSVLQLENVMAKEVLVSLLREPCCSSTHTVVARLMESHGYGPKKAKPAARPSRPTRKSEPRRPEWNNDFTEPASTGLIDDSVDVRRRLREQELERAREAQRSRESSRASNDGYGGYDGYDGFSDRQSSAGSSRRRRRRRKKPAAQPAPAPEPEPYADYDGYNDYGGRGDVGYGGGGGDGYDDGYGGGGGGYDDGYGGYNEPAPATKPARRPTHRQSSASERSSGRGGRSFDKQPIGGGHGGGGSFDERPIGGGMPLDEVPIKASGGSGGFDPVAASAPPPGGLVPCSICGRKFAADRVQKHEGACRKLKAGAKKRKTFNVAKQRMDPEMAKAKAAAKRQPVKKAPKKDWRREHEEFVANVRAAREYSAAIKSGADPSSLPPPPSSGPNPDHVQCPQCLRTFAPATAERHIPRCNAKPRAGATRRNPPPRSGGSARRGRGSSRRY</sequence>
<dbReference type="OrthoDB" id="10255185at2759"/>
<feature type="region of interest" description="Disordered" evidence="6">
    <location>
        <begin position="531"/>
        <end position="608"/>
    </location>
</feature>
<dbReference type="EMBL" id="GL349447">
    <property type="protein sequence ID" value="KNC47500.1"/>
    <property type="molecule type" value="Genomic_DNA"/>
</dbReference>
<keyword evidence="4" id="KW-0862">Zinc</keyword>
<feature type="domain" description="C2HC/C3H-type" evidence="8">
    <location>
        <begin position="446"/>
        <end position="475"/>
    </location>
</feature>
<protein>
    <submittedName>
        <fullName evidence="9">UPF0418 protein C6orf94</fullName>
    </submittedName>
</protein>
<reference evidence="9 10" key="1">
    <citation type="submission" date="2010-05" db="EMBL/GenBank/DDBJ databases">
        <title>The Genome Sequence of Thecamonas trahens ATCC 50062.</title>
        <authorList>
            <consortium name="The Broad Institute Genome Sequencing Platform"/>
            <person name="Russ C."/>
            <person name="Cuomo C."/>
            <person name="Shea T."/>
            <person name="Young S.K."/>
            <person name="Zeng Q."/>
            <person name="Koehrsen M."/>
            <person name="Haas B."/>
            <person name="Borodovsky M."/>
            <person name="Guigo R."/>
            <person name="Alvarado L."/>
            <person name="Berlin A."/>
            <person name="Bochicchio J."/>
            <person name="Borenstein D."/>
            <person name="Chapman S."/>
            <person name="Chen Z."/>
            <person name="Freedman E."/>
            <person name="Gellesch M."/>
            <person name="Goldberg J."/>
            <person name="Griggs A."/>
            <person name="Gujja S."/>
            <person name="Heilman E."/>
            <person name="Heiman D."/>
            <person name="Hepburn T."/>
            <person name="Howarth C."/>
            <person name="Jen D."/>
            <person name="Larson L."/>
            <person name="Mehta T."/>
            <person name="Park D."/>
            <person name="Pearson M."/>
            <person name="Roberts A."/>
            <person name="Saif S."/>
            <person name="Shenoy N."/>
            <person name="Sisk P."/>
            <person name="Stolte C."/>
            <person name="Sykes S."/>
            <person name="Thomson T."/>
            <person name="Walk T."/>
            <person name="White J."/>
            <person name="Yandava C."/>
            <person name="Burger G."/>
            <person name="Gray M.W."/>
            <person name="Holland P.W.H."/>
            <person name="King N."/>
            <person name="Lang F.B.F."/>
            <person name="Roger A.J."/>
            <person name="Ruiz-Trillo I."/>
            <person name="Lander E."/>
            <person name="Nusbaum C."/>
        </authorList>
    </citation>
    <scope>NUCLEOTIDE SEQUENCE [LARGE SCALE GENOMIC DNA]</scope>
    <source>
        <strain evidence="9 10">ATCC 50062</strain>
    </source>
</reference>
<evidence type="ECO:0000256" key="4">
    <source>
        <dbReference type="ARBA" id="ARBA00022833"/>
    </source>
</evidence>
<feature type="region of interest" description="Disordered" evidence="6">
    <location>
        <begin position="59"/>
        <end position="157"/>
    </location>
</feature>
<dbReference type="PANTHER" id="PTHR13555">
    <property type="entry name" value="C2H2 ZINC FINGER CGI-62-RELATED"/>
    <property type="match status" value="1"/>
</dbReference>
<keyword evidence="10" id="KW-1185">Reference proteome</keyword>
<feature type="compositionally biased region" description="Basic and acidic residues" evidence="6">
    <location>
        <begin position="246"/>
        <end position="270"/>
    </location>
</feature>
<feature type="compositionally biased region" description="Basic and acidic residues" evidence="6">
    <location>
        <begin position="220"/>
        <end position="229"/>
    </location>
</feature>
<evidence type="ECO:0000256" key="5">
    <source>
        <dbReference type="PROSITE-ProRule" id="PRU01371"/>
    </source>
</evidence>
<feature type="compositionally biased region" description="Polar residues" evidence="6">
    <location>
        <begin position="134"/>
        <end position="144"/>
    </location>
</feature>
<dbReference type="RefSeq" id="XP_013759436.1">
    <property type="nucleotide sequence ID" value="XM_013903982.1"/>
</dbReference>
<feature type="region of interest" description="Disordered" evidence="6">
    <location>
        <begin position="199"/>
        <end position="444"/>
    </location>
</feature>
<dbReference type="GeneID" id="25562197"/>
<feature type="compositionally biased region" description="Basic residues" evidence="6">
    <location>
        <begin position="599"/>
        <end position="608"/>
    </location>
</feature>
<accession>A0A0L0D5L2</accession>
<feature type="signal peptide" evidence="7">
    <location>
        <begin position="1"/>
        <end position="23"/>
    </location>
</feature>
<feature type="compositionally biased region" description="Basic residues" evidence="6">
    <location>
        <begin position="296"/>
        <end position="306"/>
    </location>
</feature>
<feature type="domain" description="C2HC/C3H-type" evidence="8">
    <location>
        <begin position="554"/>
        <end position="583"/>
    </location>
</feature>
<gene>
    <name evidence="9" type="ORF">AMSG_02517</name>
</gene>
<dbReference type="PROSITE" id="PS52027">
    <property type="entry name" value="ZF_C2HC_C3H"/>
    <property type="match status" value="2"/>
</dbReference>
<feature type="compositionally biased region" description="Low complexity" evidence="6">
    <location>
        <begin position="90"/>
        <end position="119"/>
    </location>
</feature>
<keyword evidence="1" id="KW-0479">Metal-binding</keyword>
<dbReference type="InterPro" id="IPR049899">
    <property type="entry name" value="Znf_C2HC_C3H"/>
</dbReference>
<dbReference type="InterPro" id="IPR026319">
    <property type="entry name" value="ZC2HC1A/B-like"/>
</dbReference>
<feature type="region of interest" description="Disordered" evidence="6">
    <location>
        <begin position="480"/>
        <end position="516"/>
    </location>
</feature>
<dbReference type="Gene3D" id="3.30.160.60">
    <property type="entry name" value="Classic Zinc Finger"/>
    <property type="match status" value="1"/>
</dbReference>
<evidence type="ECO:0000256" key="2">
    <source>
        <dbReference type="ARBA" id="ARBA00022737"/>
    </source>
</evidence>
<name>A0A0L0D5L2_THETB</name>
<evidence type="ECO:0000256" key="1">
    <source>
        <dbReference type="ARBA" id="ARBA00022723"/>
    </source>
</evidence>
<feature type="compositionally biased region" description="Basic residues" evidence="6">
    <location>
        <begin position="498"/>
        <end position="509"/>
    </location>
</feature>
<keyword evidence="2" id="KW-0677">Repeat</keyword>
<feature type="compositionally biased region" description="Gly residues" evidence="6">
    <location>
        <begin position="399"/>
        <end position="418"/>
    </location>
</feature>
<evidence type="ECO:0000256" key="7">
    <source>
        <dbReference type="SAM" id="SignalP"/>
    </source>
</evidence>
<evidence type="ECO:0000259" key="8">
    <source>
        <dbReference type="PROSITE" id="PS52027"/>
    </source>
</evidence>
<evidence type="ECO:0000256" key="6">
    <source>
        <dbReference type="SAM" id="MobiDB-lite"/>
    </source>
</evidence>
<dbReference type="GO" id="GO:0008270">
    <property type="term" value="F:zinc ion binding"/>
    <property type="evidence" value="ECO:0007669"/>
    <property type="project" value="UniProtKB-KW"/>
</dbReference>
<keyword evidence="7" id="KW-0732">Signal</keyword>
<feature type="compositionally biased region" description="Gly residues" evidence="6">
    <location>
        <begin position="327"/>
        <end position="361"/>
    </location>
</feature>
<dbReference type="PANTHER" id="PTHR13555:SF5">
    <property type="entry name" value="ZINC-FINGER OF A C2HC-TYPE"/>
    <property type="match status" value="1"/>
</dbReference>
<dbReference type="eggNOG" id="KOG3940">
    <property type="taxonomic scope" value="Eukaryota"/>
</dbReference>
<dbReference type="OMA" id="HIPRCNA"/>
<feature type="chain" id="PRO_5005537270" evidence="7">
    <location>
        <begin position="24"/>
        <end position="608"/>
    </location>
</feature>
<keyword evidence="3 5" id="KW-0863">Zinc-finger</keyword>
<dbReference type="Pfam" id="PF13913">
    <property type="entry name" value="zf-C2HC_2"/>
    <property type="match status" value="2"/>
</dbReference>
<proteinExistence type="predicted"/>
<feature type="compositionally biased region" description="Low complexity" evidence="6">
    <location>
        <begin position="283"/>
        <end position="295"/>
    </location>
</feature>
<evidence type="ECO:0000313" key="9">
    <source>
        <dbReference type="EMBL" id="KNC47500.1"/>
    </source>
</evidence>
<dbReference type="AlphaFoldDB" id="A0A0L0D5L2"/>
<evidence type="ECO:0000313" key="10">
    <source>
        <dbReference type="Proteomes" id="UP000054408"/>
    </source>
</evidence>
<evidence type="ECO:0000256" key="3">
    <source>
        <dbReference type="ARBA" id="ARBA00022771"/>
    </source>
</evidence>
<organism evidence="9 10">
    <name type="scientific">Thecamonas trahens ATCC 50062</name>
    <dbReference type="NCBI Taxonomy" id="461836"/>
    <lineage>
        <taxon>Eukaryota</taxon>
        <taxon>Apusozoa</taxon>
        <taxon>Apusomonadida</taxon>
        <taxon>Apusomonadidae</taxon>
        <taxon>Thecamonas</taxon>
    </lineage>
</organism>
<dbReference type="Proteomes" id="UP000054408">
    <property type="component" value="Unassembled WGS sequence"/>
</dbReference>